<dbReference type="GeneID" id="106172520"/>
<dbReference type="InterPro" id="IPR001304">
    <property type="entry name" value="C-type_lectin-like"/>
</dbReference>
<evidence type="ECO:0000313" key="4">
    <source>
        <dbReference type="RefSeq" id="XP_013408726.1"/>
    </source>
</evidence>
<name>A0A1S3JF02_LINAN</name>
<keyword evidence="1" id="KW-0732">Signal</keyword>
<dbReference type="Proteomes" id="UP000085678">
    <property type="component" value="Unplaced"/>
</dbReference>
<dbReference type="Gene3D" id="3.10.100.10">
    <property type="entry name" value="Mannose-Binding Protein A, subunit A"/>
    <property type="match status" value="1"/>
</dbReference>
<dbReference type="RefSeq" id="XP_013408726.1">
    <property type="nucleotide sequence ID" value="XM_013553272.1"/>
</dbReference>
<keyword evidence="3" id="KW-1185">Reference proteome</keyword>
<dbReference type="InterPro" id="IPR016186">
    <property type="entry name" value="C-type_lectin-like/link_sf"/>
</dbReference>
<feature type="signal peptide" evidence="1">
    <location>
        <begin position="1"/>
        <end position="20"/>
    </location>
</feature>
<feature type="chain" id="PRO_5010226386" evidence="1">
    <location>
        <begin position="21"/>
        <end position="236"/>
    </location>
</feature>
<dbReference type="SUPFAM" id="SSF56436">
    <property type="entry name" value="C-type lectin-like"/>
    <property type="match status" value="1"/>
</dbReference>
<proteinExistence type="predicted"/>
<dbReference type="PANTHER" id="PTHR22803">
    <property type="entry name" value="MANNOSE, PHOSPHOLIPASE, LECTIN RECEPTOR RELATED"/>
    <property type="match status" value="1"/>
</dbReference>
<dbReference type="InterPro" id="IPR016187">
    <property type="entry name" value="CTDL_fold"/>
</dbReference>
<dbReference type="AlphaFoldDB" id="A0A1S3JF02"/>
<dbReference type="KEGG" id="lak:106172520"/>
<evidence type="ECO:0000256" key="1">
    <source>
        <dbReference type="SAM" id="SignalP"/>
    </source>
</evidence>
<dbReference type="CDD" id="cd00037">
    <property type="entry name" value="CLECT"/>
    <property type="match status" value="1"/>
</dbReference>
<evidence type="ECO:0000259" key="2">
    <source>
        <dbReference type="PROSITE" id="PS50041"/>
    </source>
</evidence>
<dbReference type="Pfam" id="PF00059">
    <property type="entry name" value="Lectin_C"/>
    <property type="match status" value="1"/>
</dbReference>
<dbReference type="PROSITE" id="PS50041">
    <property type="entry name" value="C_TYPE_LECTIN_2"/>
    <property type="match status" value="1"/>
</dbReference>
<reference evidence="4" key="1">
    <citation type="submission" date="2025-08" db="UniProtKB">
        <authorList>
            <consortium name="RefSeq"/>
        </authorList>
    </citation>
    <scope>IDENTIFICATION</scope>
    <source>
        <tissue evidence="4">Gonads</tissue>
    </source>
</reference>
<dbReference type="OrthoDB" id="6285913at2759"/>
<evidence type="ECO:0000313" key="3">
    <source>
        <dbReference type="Proteomes" id="UP000085678"/>
    </source>
</evidence>
<feature type="domain" description="C-type lectin" evidence="2">
    <location>
        <begin position="108"/>
        <end position="216"/>
    </location>
</feature>
<gene>
    <name evidence="4" type="primary">LOC106172520</name>
</gene>
<dbReference type="SMART" id="SM00034">
    <property type="entry name" value="CLECT"/>
    <property type="match status" value="1"/>
</dbReference>
<accession>A0A1S3JF02</accession>
<protein>
    <submittedName>
        <fullName evidence="4">Secretory phospholipase A2 receptor</fullName>
    </submittedName>
</protein>
<keyword evidence="4" id="KW-0675">Receptor</keyword>
<organism evidence="3 4">
    <name type="scientific">Lingula anatina</name>
    <name type="common">Brachiopod</name>
    <name type="synonym">Lingula unguis</name>
    <dbReference type="NCBI Taxonomy" id="7574"/>
    <lineage>
        <taxon>Eukaryota</taxon>
        <taxon>Metazoa</taxon>
        <taxon>Spiralia</taxon>
        <taxon>Lophotrochozoa</taxon>
        <taxon>Brachiopoda</taxon>
        <taxon>Linguliformea</taxon>
        <taxon>Lingulata</taxon>
        <taxon>Lingulida</taxon>
        <taxon>Linguloidea</taxon>
        <taxon>Lingulidae</taxon>
        <taxon>Lingula</taxon>
    </lineage>
</organism>
<dbReference type="InParanoid" id="A0A1S3JF02"/>
<dbReference type="STRING" id="7574.A0A1S3JF02"/>
<dbReference type="InterPro" id="IPR050111">
    <property type="entry name" value="C-type_lectin/snaclec_domain"/>
</dbReference>
<sequence>MAPLFVLTVALMSSLSSVEPATDAEKSAELARLKAESGKIREKISRECTDPLGILGKRQAIDDLDLQIALEKNNLAYVTQLYEQCRPTTQKPSTTTPAPRDFPCTEKFGSSCYLYDNSVSMTWPEAEQFCQRNGGYLAEIDTEAEQKFIEGLLKRTGSSSDKYIWLGARRIGRDRVWTHSGKTVLDGYTNWSQGQPSYADYLVMTGPYYPSKSYQWAYCRSYCSASRDYPLCERDA</sequence>